<sequence>MDSTHREFSIKGGKVRKSHMEKLVLDPPPETAEEIIKEAFKDLIAPESPPQQVGAVEKLVVTASGSEASARVCCTLLVSSLLQLKPKVQLRNKILKSLPSIGNSYPQLYRESVMTVLNCALTQTSDPIVLMQGVSLVVEGAGTLFCKFQKQEDAGSCCDETKEETYSKEAILELQPRIIQAMLQGITLLWNKNFKESSSSVEACVVLQQIQQLMKSSTMYFQQYYSGPVQTTVVSQDMHELLEAVLKVVQHPSCPLDLRINCGQLFVVIHNVISQGRLCHLVQLIVNGDEQYCDLARVAQLALINGVLCITHGKDLYIKHDDTCLGVQVLQAVLTSASQSNDGNVAVSMIRVVFQWTLRTQEALQSPLAVGDLKNVLNLRCPVLTSLLDYLWLAWDHFLDSVKHTTKESFMNLIKIMQGIDFESSKHYFLNICKMFLNQLSSRKYRCSAVSCMVPVVGAQTLLELYPNLPNELLNYMKDPAMASHAAELLEALFKQHVKEVSSVVWQNVWLTIFIDSFSKEMQVFGYELLFKKLLFTCPESLDIAVARLVQCSVDPVSEKLCLLIMCVKIGRYSSHWLKTCQSRYDENDSSMWRCILPYRTIKLCLSHKEESVRIAAFSLLCESPKSTELLEKHELDLILDYYIYSMPSQSPSYRQQLVKSTKKLFQRIKDGSGALIKSGKNKENECLTNTTISEQSLFCTKLFSLMAESLNCGANMVRRSTALTILQMFHDIILQDCGKIFHINQLSNDEVYIDTLLCVLNDSFECNKIIALNILCSVVEENWGIEQHMKICSLVKAASSFASSCRPPDSLTSAYVFKFLCKQPAAVKMVKERLMQEYNFENPREVLCRYILESLKKEVQTAQESLLMAAASGPMYGLLLCLKMLISDISESELTTCHGLWVHLIQEVLKICYTISDLVAPVVRNSSPEGHLPMDLNPESLATLRATLQASLGNQQFQEGEFILSQESESDELVKAQAVSAQMLLLCAWRCVKEISLILGDLIQQVPLSPDALAVLTVEDVTTIGQFFLTQLSETKHRGAFEQSYIGFGRVCDRLWRCEEEQLRKLPEEWLRDVLNSIQNYSDTRLCATRRSAGVPFVVQAVLSSEPSVRGAVCLKSTMTTLLTLAEKCQSDGTDSRIHAFNILRAVYRDTRLGDLVIPYVSTGVKAAIRGYKSTSWAERNSAALLFASLVTRMLGVKQTQDDLSRKNAMSALVFFRRYPELFDFLKDELEVGAEGVKEKKLVPALFPTLLLLARLSPAPLEGRTSAVSLSFFTPAVLQCAASSVLQLRALASHALIPLVPPSHLCQVVNQLCMGVCLTDQNKLHGSLLCLLKLLKNYSGSITSDNEKSAIIMNVISISWVATEKNSCLVTRGCALELFTFMCSEHFILEISPVLEPIRSGALSLIHSNDPTLPNKPWSALCQRQAALFLIQSTSCPFEDSNELNMIKTLLSCECYEVRLAVLEHIADFQNPPEFIIKQLMDRVRDGEIHTECLILIYDILSKAFHPQEIHSELIERNQLGLLLQLIISKTKGEPHVELIPAVLQFSSAVVITLLSLKPIYHFEDAFNQWLEMILNYSSSEHSLDSRLMVAEGIAGLMPFLSFHPNISESAKLELFETVVMLLQDDWDVVRDTIAKGVERLLAWHHDQPQLSLQSTRMLPQICDVISNIRTPEALSLLVKLILKEDLPQDFGLTQDDDRVFDKGEMNVYSEDITVGRTAARSLACTLSSWPSGFSPPVFLKSQIEPLLCIFSSTQKNDNLMKMQIENKEGTFLSISSFLNLLEQDINFIFQQISASSDRALYCVKNIDTWLVRLGCRSALWRSLTQHYHTDSSVVSSVVTALKNSIIKGKFLSQILDELS</sequence>
<dbReference type="InterPro" id="IPR051954">
    <property type="entry name" value="tRNA_methyltransferase_THADA"/>
</dbReference>
<dbReference type="GO" id="GO:0005829">
    <property type="term" value="C:cytosol"/>
    <property type="evidence" value="ECO:0007669"/>
    <property type="project" value="TreeGrafter"/>
</dbReference>
<reference evidence="5" key="1">
    <citation type="journal article" date="2021" name="Sci. Adv.">
        <title>The American lobster genome reveals insights on longevity, neural, and immune adaptations.</title>
        <authorList>
            <person name="Polinski J.M."/>
            <person name="Zimin A.V."/>
            <person name="Clark K.F."/>
            <person name="Kohn A.B."/>
            <person name="Sadowski N."/>
            <person name="Timp W."/>
            <person name="Ptitsyn A."/>
            <person name="Khanna P."/>
            <person name="Romanova D.Y."/>
            <person name="Williams P."/>
            <person name="Greenwood S.J."/>
            <person name="Moroz L.L."/>
            <person name="Walt D.R."/>
            <person name="Bodnar A.G."/>
        </authorList>
    </citation>
    <scope>NUCLEOTIDE SEQUENCE</scope>
    <source>
        <strain evidence="5">GMGI-L3</strain>
    </source>
</reference>
<dbReference type="InterPro" id="IPR019442">
    <property type="entry name" value="THADA/TRM732_DUF2428"/>
</dbReference>
<evidence type="ECO:0000259" key="2">
    <source>
        <dbReference type="Pfam" id="PF10350"/>
    </source>
</evidence>
<dbReference type="Pfam" id="PF10350">
    <property type="entry name" value="DUF2428"/>
    <property type="match status" value="1"/>
</dbReference>
<dbReference type="GO" id="GO:0030488">
    <property type="term" value="P:tRNA methylation"/>
    <property type="evidence" value="ECO:0007669"/>
    <property type="project" value="TreeGrafter"/>
</dbReference>
<name>A0A8J5TVA8_HOMAM</name>
<feature type="domain" description="tRNA (32-2'-O)-methyltransferase regulator THADA-like C-terminal TPR repeats region" evidence="4">
    <location>
        <begin position="1181"/>
        <end position="1334"/>
    </location>
</feature>
<dbReference type="Pfam" id="PF25151">
    <property type="entry name" value="TPR_Trm732_C"/>
    <property type="match status" value="1"/>
</dbReference>
<keyword evidence="6" id="KW-1185">Reference proteome</keyword>
<dbReference type="Pfam" id="PF25150">
    <property type="entry name" value="TPR_Trm732"/>
    <property type="match status" value="1"/>
</dbReference>
<proteinExistence type="predicted"/>
<dbReference type="PANTHER" id="PTHR14387:SF7">
    <property type="entry name" value="THYROID ADENOMA-ASSOCIATED PROTEIN"/>
    <property type="match status" value="1"/>
</dbReference>
<evidence type="ECO:0000259" key="4">
    <source>
        <dbReference type="Pfam" id="PF25151"/>
    </source>
</evidence>
<gene>
    <name evidence="5" type="primary">Thada-L3</name>
    <name evidence="5" type="ORF">Hamer_G020909</name>
</gene>
<dbReference type="InterPro" id="IPR056843">
    <property type="entry name" value="THADA-like_TPR"/>
</dbReference>
<feature type="domain" description="tRNA (32-2'-O)-methyltransferase regulator THADA-like TPR repeats region" evidence="3">
    <location>
        <begin position="506"/>
        <end position="746"/>
    </location>
</feature>
<organism evidence="5 6">
    <name type="scientific">Homarus americanus</name>
    <name type="common">American lobster</name>
    <dbReference type="NCBI Taxonomy" id="6706"/>
    <lineage>
        <taxon>Eukaryota</taxon>
        <taxon>Metazoa</taxon>
        <taxon>Ecdysozoa</taxon>
        <taxon>Arthropoda</taxon>
        <taxon>Crustacea</taxon>
        <taxon>Multicrustacea</taxon>
        <taxon>Malacostraca</taxon>
        <taxon>Eumalacostraca</taxon>
        <taxon>Eucarida</taxon>
        <taxon>Decapoda</taxon>
        <taxon>Pleocyemata</taxon>
        <taxon>Astacidea</taxon>
        <taxon>Nephropoidea</taxon>
        <taxon>Nephropidae</taxon>
        <taxon>Homarus</taxon>
    </lineage>
</organism>
<dbReference type="PANTHER" id="PTHR14387">
    <property type="entry name" value="THADA/DEATH RECEPTOR INTERACTING PROTEIN"/>
    <property type="match status" value="1"/>
</dbReference>
<evidence type="ECO:0000256" key="1">
    <source>
        <dbReference type="ARBA" id="ARBA00022694"/>
    </source>
</evidence>
<dbReference type="OrthoDB" id="73997at2759"/>
<evidence type="ECO:0000259" key="3">
    <source>
        <dbReference type="Pfam" id="PF25150"/>
    </source>
</evidence>
<comment type="caution">
    <text evidence="5">The sequence shown here is derived from an EMBL/GenBank/DDBJ whole genome shotgun (WGS) entry which is preliminary data.</text>
</comment>
<protein>
    <submittedName>
        <fullName evidence="5">Thyroid adenoma-associated protein-like 3</fullName>
    </submittedName>
</protein>
<keyword evidence="1" id="KW-0819">tRNA processing</keyword>
<evidence type="ECO:0000313" key="6">
    <source>
        <dbReference type="Proteomes" id="UP000747542"/>
    </source>
</evidence>
<dbReference type="InterPro" id="IPR056842">
    <property type="entry name" value="THADA-like_TPR_C"/>
</dbReference>
<accession>A0A8J5TVA8</accession>
<dbReference type="EMBL" id="JAHLQT010001665">
    <property type="protein sequence ID" value="KAG7177843.1"/>
    <property type="molecule type" value="Genomic_DNA"/>
</dbReference>
<evidence type="ECO:0000313" key="5">
    <source>
        <dbReference type="EMBL" id="KAG7177843.1"/>
    </source>
</evidence>
<feature type="domain" description="DUF2428" evidence="2">
    <location>
        <begin position="905"/>
        <end position="1179"/>
    </location>
</feature>
<dbReference type="Proteomes" id="UP000747542">
    <property type="component" value="Unassembled WGS sequence"/>
</dbReference>